<dbReference type="OrthoDB" id="9792687at2"/>
<comment type="caution">
    <text evidence="1">The sequence shown here is derived from an EMBL/GenBank/DDBJ whole genome shotgun (WGS) entry which is preliminary data.</text>
</comment>
<dbReference type="EMBL" id="PQLX01000012">
    <property type="protein sequence ID" value="POU61359.1"/>
    <property type="molecule type" value="Genomic_DNA"/>
</dbReference>
<evidence type="ECO:0000313" key="1">
    <source>
        <dbReference type="EMBL" id="POU61359.1"/>
    </source>
</evidence>
<evidence type="ECO:0000313" key="2">
    <source>
        <dbReference type="Proteomes" id="UP000237003"/>
    </source>
</evidence>
<protein>
    <submittedName>
        <fullName evidence="1">DNA primase</fullName>
    </submittedName>
</protein>
<name>A0A2S4RRL1_CITAM</name>
<reference evidence="1 2" key="1">
    <citation type="submission" date="2018-01" db="EMBL/GenBank/DDBJ databases">
        <title>Complete genome sequences of 14 Citrobacter spp. isolated from plant in Canada.</title>
        <authorList>
            <person name="Bhandare S.G."/>
            <person name="Colavecchio A."/>
            <person name="Jeukens J."/>
            <person name="Emond-Rheault J.-G."/>
            <person name="Freschi L."/>
            <person name="Hamel J."/>
            <person name="Kukavica-Ibrulj I."/>
            <person name="Levesque R."/>
            <person name="Goodridge L."/>
        </authorList>
    </citation>
    <scope>NUCLEOTIDE SEQUENCE [LARGE SCALE GENOMIC DNA]</scope>
    <source>
        <strain evidence="1 2">S1285</strain>
    </source>
</reference>
<organism evidence="1 2">
    <name type="scientific">Citrobacter amalonaticus</name>
    <dbReference type="NCBI Taxonomy" id="35703"/>
    <lineage>
        <taxon>Bacteria</taxon>
        <taxon>Pseudomonadati</taxon>
        <taxon>Pseudomonadota</taxon>
        <taxon>Gammaproteobacteria</taxon>
        <taxon>Enterobacterales</taxon>
        <taxon>Enterobacteriaceae</taxon>
        <taxon>Citrobacter</taxon>
    </lineage>
</organism>
<dbReference type="AlphaFoldDB" id="A0A2S4RRL1"/>
<dbReference type="Proteomes" id="UP000237003">
    <property type="component" value="Unassembled WGS sequence"/>
</dbReference>
<proteinExistence type="predicted"/>
<dbReference type="RefSeq" id="WP_103776850.1">
    <property type="nucleotide sequence ID" value="NZ_PQLX01000012.1"/>
</dbReference>
<sequence length="215" mass="24818">MIDVIDIIPLDIHTDSITDVACQGAHYDPQSGIWYIEPHELSEVLSDYVYDAVDFNIVAPYYLVITPSVRCPGCHQPTRIIGILFTRYLKKSKEGKRWLSVRGNSFVFHINQLPDAIKKNIKASHYYLDKSKTTGMRYWMNHCEICGERLSDYELFCVKEDVFKWMSVENLLHANVKKVNKMFVCRAGETAEDTRVGSVHYTCEAQFRVSKPMPL</sequence>
<gene>
    <name evidence="1" type="ORF">C3430_23825</name>
</gene>
<accession>A0A2S4RRL1</accession>